<dbReference type="AlphaFoldDB" id="A0A4R2PWS2"/>
<dbReference type="InterPro" id="IPR016181">
    <property type="entry name" value="Acyl_CoA_acyltransferase"/>
</dbReference>
<organism evidence="4 5">
    <name type="scientific">Rhodovulum marinum</name>
    <dbReference type="NCBI Taxonomy" id="320662"/>
    <lineage>
        <taxon>Bacteria</taxon>
        <taxon>Pseudomonadati</taxon>
        <taxon>Pseudomonadota</taxon>
        <taxon>Alphaproteobacteria</taxon>
        <taxon>Rhodobacterales</taxon>
        <taxon>Paracoccaceae</taxon>
        <taxon>Rhodovulum</taxon>
    </lineage>
</organism>
<dbReference type="CDD" id="cd04301">
    <property type="entry name" value="NAT_SF"/>
    <property type="match status" value="1"/>
</dbReference>
<dbReference type="SUPFAM" id="SSF55729">
    <property type="entry name" value="Acyl-CoA N-acyltransferases (Nat)"/>
    <property type="match status" value="1"/>
</dbReference>
<dbReference type="Pfam" id="PF00583">
    <property type="entry name" value="Acetyltransf_1"/>
    <property type="match status" value="1"/>
</dbReference>
<name>A0A4R2PWS2_9RHOB</name>
<dbReference type="PROSITE" id="PS51186">
    <property type="entry name" value="GNAT"/>
    <property type="match status" value="1"/>
</dbReference>
<dbReference type="InterPro" id="IPR000182">
    <property type="entry name" value="GNAT_dom"/>
</dbReference>
<dbReference type="GO" id="GO:0016747">
    <property type="term" value="F:acyltransferase activity, transferring groups other than amino-acyl groups"/>
    <property type="evidence" value="ECO:0007669"/>
    <property type="project" value="InterPro"/>
</dbReference>
<accession>A0A4R2PWS2</accession>
<comment type="caution">
    <text evidence="4">The sequence shown here is derived from an EMBL/GenBank/DDBJ whole genome shotgun (WGS) entry which is preliminary data.</text>
</comment>
<evidence type="ECO:0000313" key="4">
    <source>
        <dbReference type="EMBL" id="TCP40603.1"/>
    </source>
</evidence>
<feature type="domain" description="N-acetyltransferase" evidence="3">
    <location>
        <begin position="104"/>
        <end position="241"/>
    </location>
</feature>
<dbReference type="PANTHER" id="PTHR43420">
    <property type="entry name" value="ACETYLTRANSFERASE"/>
    <property type="match status" value="1"/>
</dbReference>
<dbReference type="Proteomes" id="UP000294835">
    <property type="component" value="Unassembled WGS sequence"/>
</dbReference>
<evidence type="ECO:0000259" key="3">
    <source>
        <dbReference type="PROSITE" id="PS51186"/>
    </source>
</evidence>
<dbReference type="OrthoDB" id="7301318at2"/>
<protein>
    <submittedName>
        <fullName evidence="4">Acetyltransferase (GNAT) family protein</fullName>
    </submittedName>
</protein>
<reference evidence="4 5" key="1">
    <citation type="submission" date="2019-03" db="EMBL/GenBank/DDBJ databases">
        <title>Genomic Encyclopedia of Type Strains, Phase IV (KMG-IV): sequencing the most valuable type-strain genomes for metagenomic binning, comparative biology and taxonomic classification.</title>
        <authorList>
            <person name="Goeker M."/>
        </authorList>
    </citation>
    <scope>NUCLEOTIDE SEQUENCE [LARGE SCALE GENOMIC DNA]</scope>
    <source>
        <strain evidence="4 5">DSM 18063</strain>
    </source>
</reference>
<sequence length="241" mass="25385">MTPEALFAAQEATWPPASKTRLGPWCIRDGQGGGKRVSAATAQGPVTEAEIDAAEAAMADLDQPPLVMVRPGEDRLDALLAARGYALVDPVEVLAAPVETLAAEPPPPVTAFTVWEPLAIMNELWDEAGIGPARRAVMARAATPKTAVMGRQNDRAAGAAFAAIHGGLCFVHAMAVAAPHRRQGTAVNMMRAVAQWAQDHGAEQLAALVTQDNAAARALYASLGMRNVGHYHYRMKAPPMA</sequence>
<evidence type="ECO:0000313" key="5">
    <source>
        <dbReference type="Proteomes" id="UP000294835"/>
    </source>
</evidence>
<evidence type="ECO:0000256" key="2">
    <source>
        <dbReference type="ARBA" id="ARBA00023315"/>
    </source>
</evidence>
<dbReference type="Gene3D" id="3.40.630.30">
    <property type="match status" value="1"/>
</dbReference>
<proteinExistence type="predicted"/>
<dbReference type="EMBL" id="SLXP01000007">
    <property type="protein sequence ID" value="TCP40603.1"/>
    <property type="molecule type" value="Genomic_DNA"/>
</dbReference>
<gene>
    <name evidence="4" type="ORF">EV662_107214</name>
</gene>
<dbReference type="RefSeq" id="WP_132462786.1">
    <property type="nucleotide sequence ID" value="NZ_SLXP01000007.1"/>
</dbReference>
<keyword evidence="5" id="KW-1185">Reference proteome</keyword>
<keyword evidence="2" id="KW-0012">Acyltransferase</keyword>
<keyword evidence="1 4" id="KW-0808">Transferase</keyword>
<evidence type="ECO:0000256" key="1">
    <source>
        <dbReference type="ARBA" id="ARBA00022679"/>
    </source>
</evidence>
<dbReference type="InterPro" id="IPR050680">
    <property type="entry name" value="YpeA/RimI_acetyltransf"/>
</dbReference>